<dbReference type="InterPro" id="IPR036188">
    <property type="entry name" value="FAD/NAD-bd_sf"/>
</dbReference>
<dbReference type="InterPro" id="IPR009051">
    <property type="entry name" value="Helical_ferredxn"/>
</dbReference>
<sequence>MQQTMARESYWISGKEQGHRLESRILEERIQRAVAQGHRVLEVEAFGQHGIGGRLWKAGDDRVLVKVHGSPGQRVGSMGFPNTTVEILGPASDDVGWLNAGAEIIVHGHAGNGVANAMAQGKVYVAGNIGARGMTMTKHNPRFDPPELWVLGSVGDYFAEFMAGGIAVICGHRPQNPENVLGYRPCVGMVGGRIFFRGPHGGFSQADAKLVPLSDDDWHWLVKNLQVFLEKIGKPQLFSQFADRKEWQLLAARSPQEKASAPRRSMSAFRTEVWDKELGRGGLIGDLTDLDRSPIPLIVTGELRRYVPVWENKKYAPPCEAGCPTGIPVHERWRLVREGRVDEAVDMALAYTPFPATVCGYLCPNLCMESCTRQSVKMPPVDVTRLGKASLKAKLPELPPLSGKKIAVIGGGPAGISIAWQLRQKGHEAVIYDRNPMLGGKITDVIPRTRIPEEVVQAELERIREALPHVHLQQDLTREDMERLKADYDFIVVAVGAQKPRILPVPGKERLIPALDFLRKSRKGEIQVGKQVVVIGAGNVGCDVATEAHRLGAEKITLIDIQEPASFGKERRAAEAVGAIFRWPVFTKAVTEKGVELTTGEVIPADTVVISIGDQPDLEFLPETVETDRGFIKVDENFQTSDPRIFAVGDAVRPGLLTDAIGAGRRAAQVIDDILSGRRPRGDAKTMIDKSRVKLEYFDPRLMAFDGLDQCGEACASCGSCRDCGICAAICPQAAIRRVGGDNGDFELVVDPDRCIGCGFCAGACPCGIWALVESDPLE</sequence>
<dbReference type="PRINTS" id="PR00368">
    <property type="entry name" value="FADPNR"/>
</dbReference>
<protein>
    <submittedName>
        <fullName evidence="5">Glutamate synthase (NADPH) GltB3 subunit</fullName>
    </submittedName>
</protein>
<evidence type="ECO:0000256" key="3">
    <source>
        <dbReference type="ARBA" id="ARBA00023014"/>
    </source>
</evidence>
<reference evidence="6" key="1">
    <citation type="submission" date="2016-11" db="EMBL/GenBank/DDBJ databases">
        <authorList>
            <person name="Varghese N."/>
            <person name="Submissions S."/>
        </authorList>
    </citation>
    <scope>NUCLEOTIDE SEQUENCE [LARGE SCALE GENOMIC DNA]</scope>
    <source>
        <strain evidence="6">DSM 9756</strain>
    </source>
</reference>
<evidence type="ECO:0000313" key="5">
    <source>
        <dbReference type="EMBL" id="SHE88943.1"/>
    </source>
</evidence>
<dbReference type="Pfam" id="PF01493">
    <property type="entry name" value="GXGXG"/>
    <property type="match status" value="1"/>
</dbReference>
<organism evidence="5 6">
    <name type="scientific">Desulfacinum infernum DSM 9756</name>
    <dbReference type="NCBI Taxonomy" id="1121391"/>
    <lineage>
        <taxon>Bacteria</taxon>
        <taxon>Pseudomonadati</taxon>
        <taxon>Thermodesulfobacteriota</taxon>
        <taxon>Syntrophobacteria</taxon>
        <taxon>Syntrophobacterales</taxon>
        <taxon>Syntrophobacteraceae</taxon>
        <taxon>Desulfacinum</taxon>
    </lineage>
</organism>
<dbReference type="PROSITE" id="PS51379">
    <property type="entry name" value="4FE4S_FER_2"/>
    <property type="match status" value="2"/>
</dbReference>
<dbReference type="Gene3D" id="1.10.1060.10">
    <property type="entry name" value="Alpha-helical ferredoxin"/>
    <property type="match status" value="1"/>
</dbReference>
<dbReference type="GO" id="GO:0016491">
    <property type="term" value="F:oxidoreductase activity"/>
    <property type="evidence" value="ECO:0007669"/>
    <property type="project" value="InterPro"/>
</dbReference>
<proteinExistence type="predicted"/>
<dbReference type="PROSITE" id="PS00198">
    <property type="entry name" value="4FE4S_FER_1"/>
    <property type="match status" value="1"/>
</dbReference>
<dbReference type="PANTHER" id="PTHR43100:SF1">
    <property type="entry name" value="GLUTAMATE SYNTHASE [NADPH] SMALL CHAIN"/>
    <property type="match status" value="1"/>
</dbReference>
<dbReference type="InterPro" id="IPR051394">
    <property type="entry name" value="Glutamate_Synthase"/>
</dbReference>
<dbReference type="InterPro" id="IPR036485">
    <property type="entry name" value="Glu_synth_asu_C_sf"/>
</dbReference>
<dbReference type="SUPFAM" id="SSF69336">
    <property type="entry name" value="Alpha subunit of glutamate synthase, C-terminal domain"/>
    <property type="match status" value="1"/>
</dbReference>
<evidence type="ECO:0000313" key="6">
    <source>
        <dbReference type="Proteomes" id="UP000184076"/>
    </source>
</evidence>
<dbReference type="Pfam" id="PF14691">
    <property type="entry name" value="Fer4_20"/>
    <property type="match status" value="1"/>
</dbReference>
<keyword evidence="2" id="KW-0408">Iron</keyword>
<keyword evidence="3" id="KW-0411">Iron-sulfur</keyword>
<name>A0A1M4X6E4_9BACT</name>
<accession>A0A1M4X6E4</accession>
<dbReference type="Gene3D" id="3.50.50.60">
    <property type="entry name" value="FAD/NAD(P)-binding domain"/>
    <property type="match status" value="2"/>
</dbReference>
<gene>
    <name evidence="5" type="ORF">SAMN02745206_00990</name>
</gene>
<dbReference type="STRING" id="1121391.SAMN02745206_00990"/>
<evidence type="ECO:0000256" key="1">
    <source>
        <dbReference type="ARBA" id="ARBA00022723"/>
    </source>
</evidence>
<dbReference type="SUPFAM" id="SSF54862">
    <property type="entry name" value="4Fe-4S ferredoxins"/>
    <property type="match status" value="1"/>
</dbReference>
<dbReference type="GO" id="GO:0046872">
    <property type="term" value="F:metal ion binding"/>
    <property type="evidence" value="ECO:0007669"/>
    <property type="project" value="UniProtKB-KW"/>
</dbReference>
<dbReference type="GO" id="GO:0051536">
    <property type="term" value="F:iron-sulfur cluster binding"/>
    <property type="evidence" value="ECO:0007669"/>
    <property type="project" value="UniProtKB-KW"/>
</dbReference>
<dbReference type="PANTHER" id="PTHR43100">
    <property type="entry name" value="GLUTAMATE SYNTHASE [NADPH] SMALL CHAIN"/>
    <property type="match status" value="1"/>
</dbReference>
<dbReference type="Gene3D" id="2.160.20.60">
    <property type="entry name" value="Glutamate synthase, alpha subunit, C-terminal domain"/>
    <property type="match status" value="1"/>
</dbReference>
<dbReference type="InterPro" id="IPR002489">
    <property type="entry name" value="Glu_synth_asu_C"/>
</dbReference>
<dbReference type="InterPro" id="IPR023753">
    <property type="entry name" value="FAD/NAD-binding_dom"/>
</dbReference>
<keyword evidence="6" id="KW-1185">Reference proteome</keyword>
<feature type="domain" description="4Fe-4S ferredoxin-type" evidence="4">
    <location>
        <begin position="712"/>
        <end position="741"/>
    </location>
</feature>
<evidence type="ECO:0000259" key="4">
    <source>
        <dbReference type="PROSITE" id="PS51379"/>
    </source>
</evidence>
<dbReference type="Gene3D" id="3.30.70.20">
    <property type="match status" value="1"/>
</dbReference>
<dbReference type="Pfam" id="PF12838">
    <property type="entry name" value="Fer4_7"/>
    <property type="match status" value="1"/>
</dbReference>
<dbReference type="EMBL" id="FQVB01000008">
    <property type="protein sequence ID" value="SHE88943.1"/>
    <property type="molecule type" value="Genomic_DNA"/>
</dbReference>
<dbReference type="Proteomes" id="UP000184076">
    <property type="component" value="Unassembled WGS sequence"/>
</dbReference>
<dbReference type="Pfam" id="PF07992">
    <property type="entry name" value="Pyr_redox_2"/>
    <property type="match status" value="1"/>
</dbReference>
<dbReference type="SUPFAM" id="SSF51905">
    <property type="entry name" value="FAD/NAD(P)-binding domain"/>
    <property type="match status" value="1"/>
</dbReference>
<keyword evidence="1" id="KW-0479">Metal-binding</keyword>
<dbReference type="PRINTS" id="PR00469">
    <property type="entry name" value="PNDRDTASEII"/>
</dbReference>
<evidence type="ECO:0000256" key="2">
    <source>
        <dbReference type="ARBA" id="ARBA00023004"/>
    </source>
</evidence>
<dbReference type="InterPro" id="IPR017896">
    <property type="entry name" value="4Fe4S_Fe-S-bd"/>
</dbReference>
<dbReference type="AlphaFoldDB" id="A0A1M4X6E4"/>
<dbReference type="InterPro" id="IPR017900">
    <property type="entry name" value="4Fe4S_Fe_S_CS"/>
</dbReference>
<dbReference type="InterPro" id="IPR028261">
    <property type="entry name" value="DPD_II"/>
</dbReference>
<feature type="domain" description="4Fe-4S ferredoxin-type" evidence="4">
    <location>
        <begin position="746"/>
        <end position="775"/>
    </location>
</feature>